<gene>
    <name evidence="1" type="ORF">ACN38_g9192</name>
</gene>
<evidence type="ECO:0000313" key="1">
    <source>
        <dbReference type="EMBL" id="KOS39962.1"/>
    </source>
</evidence>
<evidence type="ECO:0000313" key="2">
    <source>
        <dbReference type="Proteomes" id="UP000037696"/>
    </source>
</evidence>
<sequence>RFTSDSIHFRSPYTYIVNPILYYLKFSNVPPNIASNYISKCRQSYDEASRILIITIPGRIHDSAAAQFAFEFQRAIVQANLKGRAYPTGSGRVEGNMCYEEPDGSWIPSTPPPTDNTWPSVVVEVAYSESPRRLHLDASWWLANSQGTVKVVILIVVDQERAKLTFESIINSQPIITLCNGRPRFQPVTRQKVQVSRPPGGSTMPVTCVPAEPLHVSCEELLRRAPVPPETDADIPVQSLIEVATQIWNIQHV</sequence>
<reference evidence="1 2" key="1">
    <citation type="submission" date="2015-08" db="EMBL/GenBank/DDBJ databases">
        <title>Genome sequencing of Penicillium nordicum.</title>
        <authorList>
            <person name="Nguyen H.D."/>
            <person name="Seifert K.A."/>
        </authorList>
    </citation>
    <scope>NUCLEOTIDE SEQUENCE [LARGE SCALE GENOMIC DNA]</scope>
    <source>
        <strain evidence="1 2">DAOMC 185683</strain>
    </source>
</reference>
<dbReference type="EMBL" id="LHQQ01000181">
    <property type="protein sequence ID" value="KOS39962.1"/>
    <property type="molecule type" value="Genomic_DNA"/>
</dbReference>
<protein>
    <recommendedName>
        <fullName evidence="3">Restriction endonuclease domain-containing protein</fullName>
    </recommendedName>
</protein>
<keyword evidence="2" id="KW-1185">Reference proteome</keyword>
<dbReference type="AlphaFoldDB" id="A0A0M9WCS2"/>
<accession>A0A0M9WCS2</accession>
<proteinExistence type="predicted"/>
<name>A0A0M9WCS2_9EURO</name>
<dbReference type="OrthoDB" id="76567at2759"/>
<comment type="caution">
    <text evidence="1">The sequence shown here is derived from an EMBL/GenBank/DDBJ whole genome shotgun (WGS) entry which is preliminary data.</text>
</comment>
<dbReference type="Proteomes" id="UP000037696">
    <property type="component" value="Unassembled WGS sequence"/>
</dbReference>
<feature type="non-terminal residue" evidence="1">
    <location>
        <position position="1"/>
    </location>
</feature>
<organism evidence="1 2">
    <name type="scientific">Penicillium nordicum</name>
    <dbReference type="NCBI Taxonomy" id="229535"/>
    <lineage>
        <taxon>Eukaryota</taxon>
        <taxon>Fungi</taxon>
        <taxon>Dikarya</taxon>
        <taxon>Ascomycota</taxon>
        <taxon>Pezizomycotina</taxon>
        <taxon>Eurotiomycetes</taxon>
        <taxon>Eurotiomycetidae</taxon>
        <taxon>Eurotiales</taxon>
        <taxon>Aspergillaceae</taxon>
        <taxon>Penicillium</taxon>
    </lineage>
</organism>
<evidence type="ECO:0008006" key="3">
    <source>
        <dbReference type="Google" id="ProtNLM"/>
    </source>
</evidence>